<feature type="domain" description="Trimeric autotransporter adhesin YadA-like C-terminal membrane anchor" evidence="13">
    <location>
        <begin position="3514"/>
        <end position="3571"/>
    </location>
</feature>
<feature type="domain" description="Trimeric autotransporter adhesin YadA-like stalk" evidence="15">
    <location>
        <begin position="3468"/>
        <end position="3497"/>
    </location>
</feature>
<feature type="domain" description="Trimeric autotransporter adhesin YadA-like head" evidence="14">
    <location>
        <begin position="321"/>
        <end position="347"/>
    </location>
</feature>
<feature type="domain" description="Trimeric autotransporter adhesin YadA-like head" evidence="14">
    <location>
        <begin position="555"/>
        <end position="581"/>
    </location>
</feature>
<dbReference type="CDD" id="cd12820">
    <property type="entry name" value="LbR_YadA-like"/>
    <property type="match status" value="2"/>
</dbReference>
<feature type="coiled-coil region" evidence="11">
    <location>
        <begin position="3595"/>
        <end position="3640"/>
    </location>
</feature>
<dbReference type="InterPro" id="IPR011049">
    <property type="entry name" value="Serralysin-like_metalloprot_C"/>
</dbReference>
<evidence type="ECO:0000256" key="3">
    <source>
        <dbReference type="ARBA" id="ARBA00005848"/>
    </source>
</evidence>
<dbReference type="Proteomes" id="UP000214973">
    <property type="component" value="Chromosome 1"/>
</dbReference>
<dbReference type="RefSeq" id="WP_095064688.1">
    <property type="nucleotide sequence ID" value="NZ_LT906470.1"/>
</dbReference>
<dbReference type="SUPFAM" id="SSF54523">
    <property type="entry name" value="Pili subunits"/>
    <property type="match status" value="1"/>
</dbReference>
<evidence type="ECO:0000256" key="4">
    <source>
        <dbReference type="ARBA" id="ARBA00022448"/>
    </source>
</evidence>
<dbReference type="Gene3D" id="2.150.10.10">
    <property type="entry name" value="Serralysin-like metalloprotease, C-terminal"/>
    <property type="match status" value="5"/>
</dbReference>
<feature type="domain" description="Trimeric autotransporter adhesin YadA-like stalk" evidence="15">
    <location>
        <begin position="952"/>
        <end position="992"/>
    </location>
</feature>
<keyword evidence="5" id="KW-1134">Transmembrane beta strand</keyword>
<evidence type="ECO:0000256" key="12">
    <source>
        <dbReference type="SAM" id="MobiDB-lite"/>
    </source>
</evidence>
<evidence type="ECO:0000313" key="17">
    <source>
        <dbReference type="EMBL" id="SNV54267.1"/>
    </source>
</evidence>
<dbReference type="GO" id="GO:0009279">
    <property type="term" value="C:cell outer membrane"/>
    <property type="evidence" value="ECO:0007669"/>
    <property type="project" value="UniProtKB-SubCell"/>
</dbReference>
<evidence type="ECO:0000256" key="8">
    <source>
        <dbReference type="ARBA" id="ARBA00022927"/>
    </source>
</evidence>
<comment type="similarity">
    <text evidence="3">Belongs to the autotransporter-2 (AT-2) (TC 1.B.40) family.</text>
</comment>
<keyword evidence="9" id="KW-0472">Membrane</keyword>
<evidence type="ECO:0000256" key="9">
    <source>
        <dbReference type="ARBA" id="ARBA00023136"/>
    </source>
</evidence>
<gene>
    <name evidence="17" type="primary">yadA_2</name>
    <name evidence="17" type="ORF">SAMEA44547418_00048</name>
</gene>
<feature type="domain" description="ESPR" evidence="16">
    <location>
        <begin position="1"/>
        <end position="38"/>
    </location>
</feature>
<feature type="domain" description="Trimeric autotransporter adhesin YadA-like head" evidence="14">
    <location>
        <begin position="293"/>
        <end position="319"/>
    </location>
</feature>
<feature type="domain" description="Trimeric autotransporter adhesin YadA-like head" evidence="14">
    <location>
        <begin position="349"/>
        <end position="373"/>
    </location>
</feature>
<dbReference type="InterPro" id="IPR045584">
    <property type="entry name" value="Pilin-like"/>
</dbReference>
<dbReference type="Pfam" id="PF03895">
    <property type="entry name" value="YadA_anchor"/>
    <property type="match status" value="1"/>
</dbReference>
<evidence type="ECO:0000256" key="5">
    <source>
        <dbReference type="ARBA" id="ARBA00022452"/>
    </source>
</evidence>
<proteinExistence type="inferred from homology"/>
<dbReference type="KEGG" id="vrm:44547418_00048"/>
<feature type="domain" description="Trimeric autotransporter adhesin YadA-like stalk" evidence="15">
    <location>
        <begin position="467"/>
        <end position="504"/>
    </location>
</feature>
<feature type="domain" description="Trimeric autotransporter adhesin YadA-like stalk" evidence="15">
    <location>
        <begin position="2994"/>
        <end position="3029"/>
    </location>
</feature>
<keyword evidence="7" id="KW-0732">Signal</keyword>
<feature type="region of interest" description="Disordered" evidence="12">
    <location>
        <begin position="3295"/>
        <end position="3318"/>
    </location>
</feature>
<dbReference type="InterPro" id="IPR008640">
    <property type="entry name" value="Adhesin_Head_dom"/>
</dbReference>
<dbReference type="InterPro" id="IPR005594">
    <property type="entry name" value="YadA_C"/>
</dbReference>
<dbReference type="InterPro" id="IPR008635">
    <property type="entry name" value="Coiled_stalk_dom"/>
</dbReference>
<evidence type="ECO:0000256" key="2">
    <source>
        <dbReference type="ARBA" id="ARBA00004442"/>
    </source>
</evidence>
<evidence type="ECO:0000313" key="18">
    <source>
        <dbReference type="Proteomes" id="UP000214973"/>
    </source>
</evidence>
<evidence type="ECO:0000259" key="14">
    <source>
        <dbReference type="Pfam" id="PF05658"/>
    </source>
</evidence>
<feature type="domain" description="Trimeric autotransporter adhesin YadA-like stalk" evidence="15">
    <location>
        <begin position="3151"/>
        <end position="3189"/>
    </location>
</feature>
<keyword evidence="11" id="KW-0175">Coiled coil</keyword>
<organism evidence="17 18">
    <name type="scientific">Veillonella rodentium</name>
    <dbReference type="NCBI Taxonomy" id="248315"/>
    <lineage>
        <taxon>Bacteria</taxon>
        <taxon>Bacillati</taxon>
        <taxon>Bacillota</taxon>
        <taxon>Negativicutes</taxon>
        <taxon>Veillonellales</taxon>
        <taxon>Veillonellaceae</taxon>
        <taxon>Veillonella</taxon>
    </lineage>
</organism>
<feature type="domain" description="Trimeric autotransporter adhesin YadA-like head" evidence="14">
    <location>
        <begin position="585"/>
        <end position="609"/>
    </location>
</feature>
<keyword evidence="10" id="KW-0998">Cell outer membrane</keyword>
<keyword evidence="18" id="KW-1185">Reference proteome</keyword>
<feature type="domain" description="Trimeric autotransporter adhesin YadA-like stalk" evidence="15">
    <location>
        <begin position="1256"/>
        <end position="1298"/>
    </location>
</feature>
<feature type="domain" description="Trimeric autotransporter adhesin YadA-like head" evidence="14">
    <location>
        <begin position="406"/>
        <end position="430"/>
    </location>
</feature>
<feature type="domain" description="Trimeric autotransporter adhesin YadA-like head" evidence="14">
    <location>
        <begin position="268"/>
        <end position="291"/>
    </location>
</feature>
<sequence length="3645" mass="371700">MNRIYNVIWSKAKKCYVVVSELVKSGGGKTRSVHTGTSWARMSVIMAVAALLAGINIGTAHAVLIIDGVSNGYAVGKNPYSSNSYLFNYKNPGNKAALDGSGSESGYYTTTSFSGVALGEGTDIRESGTSNSYSGVAVGSYAKATGGLSLAFGNYAQATNASSMSIGTATLSSGFNSLAMMRQSAATKDFSTAIGTAAWADGVGSFAMGYSATAKGEQSIAIGAAETKKLAGQGNIPSAEYNSDGNTVTEGARSLAFGTSARTASGADDSMAFGSKANTSGANAVAMGYNAQAKATDSFAIGNTAVSTGTGATAMGKSAQATGTSSFAMGSSSSAAGTDSIAMGSSSLAKMANSIALGGNAKSQGADALAIGGAANAGNTGAIALGKGAQAVSANSTAIGSGATVTGANAMAIGTNAKASTPNSLALGSGTEITKTLTDGYSAFTNEINHNYVMGVVAVGNDGVGRRITNVAGGEDDTDAANIKQLKYVNSNLAQSIAGSSYTGYEANGSTYKAPDFNIKNSTYHTVKDAVEAAQTNFFSAKGDSSDANYDNTGATGTNATAAGVRTSAAGNYGTAVGADASAANANSTAIGYKAKSSVNDGVALGSDSVASVAAGKTGYNVGTANSRTNTYSGLTGAALTSALGAVSVGDGGTKTRQITNVAAGTADTDAVNVAQLRNVNLKVAGNTNANGGRNDVLLDNQTLTVKGDGTYITTTANNQTIDVALTDATKKKIDNAADKDLSNITDTAKKNITALGTVVQAGNNVTVGAPVADPVTGQKTYTVNGMDTKVSLGTSGLMTLSGGTPDASGVRNYIVDVDPAKVAKTDLSNITDGGRTVIREEAKNSVKVIAGKNTVITEGVDGTYKTYKVDVDAPDYQLVENSGAADKAYTVSGNKVDLTVQDAKNPADKKTVTIKDIASKTELDKVQDRSVKYDGAAGKDTVTLEGVGGTKITNLKDGLIASGSKEAVNGGQLHDVKNELNTAITNTKNEVIGKGLRFDADNNSEKTNKLGSKVAVNGDSNITTEITQSGDDTKIGIKLNQDLNVKSVTAVDTVKAGGVTVGKQADGTNPTVGNYVTGLDNKNWDASNIVSGRAATEDQLQKALNKQSADATDYRLIRNQATGSNGDYTVDGNGDVALTVQDKNHTDKTETVTIKDVASKSAMDKGLNFAGDTGTASNRKLGETVTVKGGATGTLSDGNIGVVSDGNGTLNVKLAKTLTGLDSVTAGGTTINSSGLTVGGKTYVSSNGIDANSQKITNVADGNVTAGSKEAVNGGQLHQVKQDLGDQITNTANTINNRIDTTKQDLIDKGLQFDADNNDAKTNKLGSRITVTGDGTNISTAVTQSGDDTTIKVALGQDINVNTVTAIKTVKAGTAVMGNQSVTDNKAATQAGNFVTGLDNKSWTISDPVYVSGRAATEDQLKTVSDAVKAANASATDYRLIGDPNNAVDGSYKVDNNRVDLKVKDDKTGTVNTVTIKDIASKTELDKVQDRSVKYDGTAGKDTVTLEGVNGTKITNLQDGNVASGSKDAVNGGQLHDAKNELNTNINNAKTELTNTGLRFDADNNSEKTNKLGSKVTVNGDNNITTNITQTGDDTKIGVTLNKDLNVTTLTAADTVKAGTVTMGKQTDGANPANTGNYVTGLANKDWSVTNPTAVSGRAATEDQLKTVTEAVKTQGANATDFRLVKNAAAADGAYTVDSNGDVALTVQDKNHTDKTETVTIKDVASKANVDKLNDRAVKYDADNSGNVDKTKVTYEGPAYANKTGGTHVTNVAYATDNDGSEAVNVDYLKDRIKDSETTVTDKGLKFDANNGGEKTNKLGSKVTVKGDNANIITEIAQDGNGDSTIDVKLGKDLKTETITATGANGKDGKIGINGKDGVTTNISVTRDGQPGVDGAAGITTTRIVYQKPDGTNEEVATLNDGLKFKGDMGATSNVKLNKQVDITGGVTSASDLATGNNIGVTSAAVDADGNAKLQLQLAKNLTGLQSVTASDTVKAGTAAMGNQSVTDNKSATQAGNFVTGLDNKTWTMSDPAYVSGRAATEDQLKTVSDAVKAANASATDYRLVENANAADKAYTADASGNIKLTVEDKNHAGQTETVTIKDVASKSAMDKGLNFDGDSGATINKKLGDTVAVKGGADTTQLADNNIGVVSDGNGTLNVKLAKTLTGLDSVTAGGTTIDSNGLTVGGKTYVSSNGINANDQKIINVADGNVATGSKEAVNGGQLHQVKQDLGDQITDTTNTINNKIDATKQDLINTGLKFDANVGGEQTNKLGSKVTVKGEGNAADTDYSGENIKTFITQDASGNTTIDVKMNKNVVADTIKVNKNGKDGKDGVSITGPAGVAGQDGNNGKVGITGADGKDAVSMSGKDGVGHIGLTGPAGTNGVNGTNGIDISVKNGYDDAGKGVKGEKGVDGVDGITRIVYQDKTGEHQVATMEDGLQFTGNNTGTVNKQKLNSLVKIQGEGVTETASGTFTSASGNINVKANGTDTLELQLAKDLKNLDSVTATKTVKAGTVTMGDQTVTNTKGTAETGNYVTGLDNTDWAADKIVSGRAATEDQLKKALDKQSADATDYRLIRNQATGSNGDYTVDGNGDVALTVQDKNHTDKTETVTIKDVASKSAVDKLTDRAVKYALDGSGSPDKTKVAYEGPVYTNKTGGTHVTNVAYAAGTDGSEAVNVDYLNDKIKANADTLTDTGLKFDANTGGEKTNKLGSKVTVKGEGAAADTDYSGENIKTFITQDASGNTTIDVKMNKNVVADTIKVNKNGKDGKDGVSITGPAGVAGQDGNNGKVGITGADGKDAVSMSGKDGVGHIGLTGPAGTNGVNGTNGIDISVKNGYDDAGKGVKGEKGVDGADGITRIVYQDKTGEHQVATMDDGMLYGGDGGTVIKKKLNNQVNIKGGISDESKLSTDANIGVMSDGTDTLMLRLAKDLKGLNSATFNNGTNGTTVVNGGGMSINDAAGNPLTSVTKDGVTITNGPSMTTGGIDAANKQIINVADGKVETGSKDAVNGGQLADQIESVTKSITEKGFGLTAEDGQTVKKSLGETVTVKGDGTNIKTSVDNGIVKVELEKDINVDTVTANKVTTGNTTMDTNGVTVKDGANEAAKLTKDGLQINDGGNKAVTVNKDGLTIENGPKVTKDGIDAADKKITNVAEGTVGAGSKDAVNGGQLHTAIEDIKSAGFGLTAEDGQSVKKPLGSTIDLKGDGNIKTSVDGDAVKISLNDKLTIGQDPAKQVKVDGATGSVTAGDGTKQVKMDGAAGTITAGSGVNRVKVDGNDGSVTANTVKAGDVVAGRQSSGGQTGNFVTGLDNKTWNPDNPAAVTGRAATEDQLKAVNDDFNNKAKTGRVFQGDQSGDDGKVVRGLGDTVNLTGGADVNRLTDNNIGVVKNSAGDGYNIKLAKDINMGDGSTSYTKAVAGTNTTVPYTVQTKVDGQGVTITPSVNGRPVSNHTVSLTENGLNNGNNTITNVAPGVNGTDAVNVNQLSSVMRNMDGKVADVGAASAAISGLKPLQYDPLEPTQVLAAVGHYKGSTAAAVGLAHYTNESTMFHMGVSIGGHDNMVNAGVSYKFGTSDAKKAVPERYKGGPISSMYVMQDEMTALKAENERMKKHDEELTAKYDQVQRDNEEMKAQIALLMQKAGIKK</sequence>
<dbReference type="Gene3D" id="1.20.5.170">
    <property type="match status" value="2"/>
</dbReference>
<dbReference type="SUPFAM" id="SSF101967">
    <property type="entry name" value="Adhesin YadA, collagen-binding domain"/>
    <property type="match status" value="4"/>
</dbReference>
<comment type="subcellular location">
    <subcellularLocation>
        <location evidence="2">Cell outer membrane</location>
    </subcellularLocation>
    <subcellularLocation>
        <location evidence="1">Cell surface</location>
    </subcellularLocation>
</comment>
<dbReference type="Pfam" id="PF13018">
    <property type="entry name" value="ESPR"/>
    <property type="match status" value="1"/>
</dbReference>
<feature type="domain" description="Trimeric autotransporter adhesin YadA-like stalk" evidence="15">
    <location>
        <begin position="2204"/>
        <end position="2248"/>
    </location>
</feature>
<feature type="domain" description="Trimeric autotransporter adhesin YadA-like stalk" evidence="15">
    <location>
        <begin position="658"/>
        <end position="694"/>
    </location>
</feature>
<evidence type="ECO:0000256" key="10">
    <source>
        <dbReference type="ARBA" id="ARBA00023237"/>
    </source>
</evidence>
<evidence type="ECO:0000259" key="13">
    <source>
        <dbReference type="Pfam" id="PF03895"/>
    </source>
</evidence>
<dbReference type="GO" id="GO:0015031">
    <property type="term" value="P:protein transport"/>
    <property type="evidence" value="ECO:0007669"/>
    <property type="project" value="UniProtKB-KW"/>
</dbReference>
<accession>A0A239Y5W9</accession>
<feature type="domain" description="Trimeric autotransporter adhesin YadA-like head" evidence="14">
    <location>
        <begin position="200"/>
        <end position="224"/>
    </location>
</feature>
<evidence type="ECO:0000259" key="16">
    <source>
        <dbReference type="Pfam" id="PF13018"/>
    </source>
</evidence>
<protein>
    <submittedName>
        <fullName evidence="17">Adhesin yadA</fullName>
    </submittedName>
</protein>
<feature type="compositionally biased region" description="Polar residues" evidence="12">
    <location>
        <begin position="3297"/>
        <end position="3318"/>
    </location>
</feature>
<dbReference type="PANTHER" id="PTHR24637">
    <property type="entry name" value="COLLAGEN"/>
    <property type="match status" value="1"/>
</dbReference>
<dbReference type="GO" id="GO:0009986">
    <property type="term" value="C:cell surface"/>
    <property type="evidence" value="ECO:0007669"/>
    <property type="project" value="UniProtKB-SubCell"/>
</dbReference>
<feature type="domain" description="Trimeric autotransporter adhesin YadA-like stalk" evidence="15">
    <location>
        <begin position="1514"/>
        <end position="1556"/>
    </location>
</feature>
<evidence type="ECO:0000256" key="11">
    <source>
        <dbReference type="SAM" id="Coils"/>
    </source>
</evidence>
<reference evidence="17 18" key="1">
    <citation type="submission" date="2017-06" db="EMBL/GenBank/DDBJ databases">
        <authorList>
            <consortium name="Pathogen Informatics"/>
        </authorList>
    </citation>
    <scope>NUCLEOTIDE SEQUENCE [LARGE SCALE GENOMIC DNA]</scope>
    <source>
        <strain evidence="17 18">NCTC12018</strain>
    </source>
</reference>
<dbReference type="Gene3D" id="2.20.70.140">
    <property type="match status" value="5"/>
</dbReference>
<dbReference type="Pfam" id="PF05658">
    <property type="entry name" value="YadA_head"/>
    <property type="match status" value="9"/>
</dbReference>
<feature type="domain" description="Trimeric autotransporter adhesin YadA-like head" evidence="14">
    <location>
        <begin position="379"/>
        <end position="403"/>
    </location>
</feature>
<evidence type="ECO:0000256" key="1">
    <source>
        <dbReference type="ARBA" id="ARBA00004241"/>
    </source>
</evidence>
<name>A0A239Y5W9_9FIRM</name>
<dbReference type="InterPro" id="IPR024973">
    <property type="entry name" value="ESPR"/>
</dbReference>
<dbReference type="Pfam" id="PF05662">
    <property type="entry name" value="YadA_stalk"/>
    <property type="match status" value="9"/>
</dbReference>
<keyword evidence="8" id="KW-0653">Protein transport</keyword>
<dbReference type="Gene3D" id="3.30.1300.30">
    <property type="entry name" value="GSPII I/J protein-like"/>
    <property type="match status" value="1"/>
</dbReference>
<evidence type="ECO:0000256" key="6">
    <source>
        <dbReference type="ARBA" id="ARBA00022692"/>
    </source>
</evidence>
<evidence type="ECO:0000256" key="7">
    <source>
        <dbReference type="ARBA" id="ARBA00022729"/>
    </source>
</evidence>
<keyword evidence="6" id="KW-0812">Transmembrane</keyword>
<dbReference type="EMBL" id="LT906470">
    <property type="protein sequence ID" value="SNV54267.1"/>
    <property type="molecule type" value="Genomic_DNA"/>
</dbReference>
<evidence type="ECO:0000259" key="15">
    <source>
        <dbReference type="Pfam" id="PF05662"/>
    </source>
</evidence>
<keyword evidence="4" id="KW-0813">Transport</keyword>